<reference evidence="11" key="1">
    <citation type="submission" date="2015-02" db="EMBL/GenBank/DDBJ databases">
        <title>Genome sequencing for Strongylocentrotus purpuratus.</title>
        <authorList>
            <person name="Murali S."/>
            <person name="Liu Y."/>
            <person name="Vee V."/>
            <person name="English A."/>
            <person name="Wang M."/>
            <person name="Skinner E."/>
            <person name="Han Y."/>
            <person name="Muzny D.M."/>
            <person name="Worley K.C."/>
            <person name="Gibbs R.A."/>
        </authorList>
    </citation>
    <scope>NUCLEOTIDE SEQUENCE</scope>
</reference>
<dbReference type="KEGG" id="spu:105440110"/>
<protein>
    <recommendedName>
        <fullName evidence="12">Galactosylceramide sulfotransferase</fullName>
    </recommendedName>
</protein>
<keyword evidence="9" id="KW-0325">Glycoprotein</keyword>
<dbReference type="GeneID" id="105440110"/>
<keyword evidence="7" id="KW-0333">Golgi apparatus</keyword>
<comment type="similarity">
    <text evidence="2">Belongs to the galactose-3-O-sulfotransferase family.</text>
</comment>
<accession>A0A7M7HMT8</accession>
<proteinExistence type="inferred from homology"/>
<dbReference type="SUPFAM" id="SSF52540">
    <property type="entry name" value="P-loop containing nucleoside triphosphate hydrolases"/>
    <property type="match status" value="1"/>
</dbReference>
<dbReference type="InParanoid" id="A0A7M7HMT8"/>
<dbReference type="OMA" id="MQWESAF"/>
<keyword evidence="6" id="KW-1133">Transmembrane helix</keyword>
<dbReference type="GO" id="GO:0000139">
    <property type="term" value="C:Golgi membrane"/>
    <property type="evidence" value="ECO:0007669"/>
    <property type="project" value="UniProtKB-SubCell"/>
</dbReference>
<comment type="subcellular location">
    <subcellularLocation>
        <location evidence="1">Golgi apparatus membrane</location>
        <topology evidence="1">Single-pass type II membrane protein</topology>
    </subcellularLocation>
</comment>
<name>A0A7M7HMT8_STRPU</name>
<dbReference type="RefSeq" id="XP_011668190.2">
    <property type="nucleotide sequence ID" value="XM_011669888.2"/>
</dbReference>
<evidence type="ECO:0000313" key="11">
    <source>
        <dbReference type="Proteomes" id="UP000007110"/>
    </source>
</evidence>
<evidence type="ECO:0000256" key="2">
    <source>
        <dbReference type="ARBA" id="ARBA00008124"/>
    </source>
</evidence>
<keyword evidence="11" id="KW-1185">Reference proteome</keyword>
<keyword evidence="4" id="KW-0812">Transmembrane</keyword>
<dbReference type="PANTHER" id="PTHR14647:SF85">
    <property type="entry name" value="GALACTOSYLCERAMIDE SULFOTRANSFERASE-LIKE"/>
    <property type="match status" value="1"/>
</dbReference>
<evidence type="ECO:0000313" key="10">
    <source>
        <dbReference type="EnsemblMetazoa" id="XP_011668190"/>
    </source>
</evidence>
<keyword evidence="8" id="KW-0472">Membrane</keyword>
<dbReference type="Gene3D" id="3.40.50.300">
    <property type="entry name" value="P-loop containing nucleotide triphosphate hydrolases"/>
    <property type="match status" value="1"/>
</dbReference>
<keyword evidence="3" id="KW-0808">Transferase</keyword>
<dbReference type="InterPro" id="IPR027417">
    <property type="entry name" value="P-loop_NTPase"/>
</dbReference>
<evidence type="ECO:0000256" key="3">
    <source>
        <dbReference type="ARBA" id="ARBA00022679"/>
    </source>
</evidence>
<evidence type="ECO:0000256" key="6">
    <source>
        <dbReference type="ARBA" id="ARBA00022989"/>
    </source>
</evidence>
<dbReference type="GO" id="GO:0008146">
    <property type="term" value="F:sulfotransferase activity"/>
    <property type="evidence" value="ECO:0000318"/>
    <property type="project" value="GO_Central"/>
</dbReference>
<evidence type="ECO:0000256" key="9">
    <source>
        <dbReference type="ARBA" id="ARBA00023180"/>
    </source>
</evidence>
<evidence type="ECO:0000256" key="5">
    <source>
        <dbReference type="ARBA" id="ARBA00022968"/>
    </source>
</evidence>
<evidence type="ECO:0000256" key="8">
    <source>
        <dbReference type="ARBA" id="ARBA00023136"/>
    </source>
</evidence>
<reference evidence="10" key="2">
    <citation type="submission" date="2021-01" db="UniProtKB">
        <authorList>
            <consortium name="EnsemblMetazoa"/>
        </authorList>
    </citation>
    <scope>IDENTIFICATION</scope>
</reference>
<dbReference type="Pfam" id="PF06990">
    <property type="entry name" value="Gal-3-0_sulfotr"/>
    <property type="match status" value="2"/>
</dbReference>
<dbReference type="Proteomes" id="UP000007110">
    <property type="component" value="Unassembled WGS sequence"/>
</dbReference>
<evidence type="ECO:0008006" key="12">
    <source>
        <dbReference type="Google" id="ProtNLM"/>
    </source>
</evidence>
<evidence type="ECO:0000256" key="1">
    <source>
        <dbReference type="ARBA" id="ARBA00004323"/>
    </source>
</evidence>
<dbReference type="OrthoDB" id="10117517at2759"/>
<dbReference type="AlphaFoldDB" id="A0A7M7HMT8"/>
<organism evidence="10 11">
    <name type="scientific">Strongylocentrotus purpuratus</name>
    <name type="common">Purple sea urchin</name>
    <dbReference type="NCBI Taxonomy" id="7668"/>
    <lineage>
        <taxon>Eukaryota</taxon>
        <taxon>Metazoa</taxon>
        <taxon>Echinodermata</taxon>
        <taxon>Eleutherozoa</taxon>
        <taxon>Echinozoa</taxon>
        <taxon>Echinoidea</taxon>
        <taxon>Euechinoidea</taxon>
        <taxon>Echinacea</taxon>
        <taxon>Camarodonta</taxon>
        <taxon>Echinidea</taxon>
        <taxon>Strongylocentrotidae</taxon>
        <taxon>Strongylocentrotus</taxon>
    </lineage>
</organism>
<evidence type="ECO:0000256" key="4">
    <source>
        <dbReference type="ARBA" id="ARBA00022692"/>
    </source>
</evidence>
<dbReference type="GO" id="GO:0009247">
    <property type="term" value="P:glycolipid biosynthetic process"/>
    <property type="evidence" value="ECO:0007669"/>
    <property type="project" value="InterPro"/>
</dbReference>
<dbReference type="EnsemblMetazoa" id="XM_011669888">
    <property type="protein sequence ID" value="XP_011668190"/>
    <property type="gene ID" value="LOC105440110"/>
</dbReference>
<keyword evidence="5" id="KW-0735">Signal-anchor</keyword>
<evidence type="ECO:0000256" key="7">
    <source>
        <dbReference type="ARBA" id="ARBA00023034"/>
    </source>
</evidence>
<dbReference type="GO" id="GO:0001733">
    <property type="term" value="F:galactosylceramide sulfotransferase activity"/>
    <property type="evidence" value="ECO:0007669"/>
    <property type="project" value="InterPro"/>
</dbReference>
<dbReference type="InterPro" id="IPR009729">
    <property type="entry name" value="Gal-3-0_sulfotransfrase"/>
</dbReference>
<sequence length="518" mass="59754">MSSKGTFLILLVVTIILTTYTVFRNNQDLPSSIVTLSSVLRLNRVSLYLQNRHLTTPVPTASWNVTSVPSYNGSIVANNVSMPTRSHPGNWSSKISASSRPPSCSPVQNIAYIKTLKTGSTTLQTIINRYGFFHNLSFILNRESSKNGHFYHLPFTEEVAETHFLPPIHVAADDFPNYRNYNMMAVHVRYQRDVMEKYFAPDTQYMTIVRDPGMQWESAFNHFQFHDAILLNLITNSKSSALENDTINALGNSSLVNGSLAFRGCRKKLLHTPVKSGKGKGKGKTIKQKNCSIPKLIEEFMANPNFYQERLRFMTWEGEMGKRWAYARNNQIYDLGMERERHDNMTAVKEWIFKLQDELTLVLINEYFDESLLIMRKLFCWSFQDIAYIAKNVRINVGNVSITGALRDKIREWNAADTLLYSHFNRTLWRRIADYGPGFESDLNYFRNLLGTVLRNCTQEAVKTLWNGEHLYGHQERVPRDDATLFCRTLAESKTELHYRIYCRQDINRTAEACQKKV</sequence>
<dbReference type="PANTHER" id="PTHR14647">
    <property type="entry name" value="GALACTOSE-3-O-SULFOTRANSFERASE"/>
    <property type="match status" value="1"/>
</dbReference>